<name>A0A427Y4Q8_9TREE</name>
<keyword evidence="4" id="KW-1185">Reference proteome</keyword>
<feature type="compositionally biased region" description="Polar residues" evidence="1">
    <location>
        <begin position="587"/>
        <end position="625"/>
    </location>
</feature>
<dbReference type="EMBL" id="RSCE01000002">
    <property type="protein sequence ID" value="RSH86076.1"/>
    <property type="molecule type" value="Genomic_DNA"/>
</dbReference>
<evidence type="ECO:0000259" key="2">
    <source>
        <dbReference type="Pfam" id="PF22936"/>
    </source>
</evidence>
<proteinExistence type="predicted"/>
<comment type="caution">
    <text evidence="3">The sequence shown here is derived from an EMBL/GenBank/DDBJ whole genome shotgun (WGS) entry which is preliminary data.</text>
</comment>
<feature type="region of interest" description="Disordered" evidence="1">
    <location>
        <begin position="587"/>
        <end position="632"/>
    </location>
</feature>
<feature type="compositionally biased region" description="Basic and acidic residues" evidence="1">
    <location>
        <begin position="399"/>
        <end position="410"/>
    </location>
</feature>
<dbReference type="InterPro" id="IPR054722">
    <property type="entry name" value="PolX-like_BBD"/>
</dbReference>
<evidence type="ECO:0000313" key="3">
    <source>
        <dbReference type="EMBL" id="RSH86076.1"/>
    </source>
</evidence>
<dbReference type="STRING" id="105984.A0A427Y4Q8"/>
<accession>A0A427Y4Q8</accession>
<protein>
    <recommendedName>
        <fullName evidence="2">Retrovirus-related Pol polyprotein from transposon TNT 1-94-like beta-barrel domain-containing protein</fullName>
    </recommendedName>
</protein>
<feature type="region of interest" description="Disordered" evidence="1">
    <location>
        <begin position="135"/>
        <end position="163"/>
    </location>
</feature>
<feature type="compositionally biased region" description="Polar residues" evidence="1">
    <location>
        <begin position="135"/>
        <end position="145"/>
    </location>
</feature>
<organism evidence="3 4">
    <name type="scientific">Apiotrichum porosum</name>
    <dbReference type="NCBI Taxonomy" id="105984"/>
    <lineage>
        <taxon>Eukaryota</taxon>
        <taxon>Fungi</taxon>
        <taxon>Dikarya</taxon>
        <taxon>Basidiomycota</taxon>
        <taxon>Agaricomycotina</taxon>
        <taxon>Tremellomycetes</taxon>
        <taxon>Trichosporonales</taxon>
        <taxon>Trichosporonaceae</taxon>
        <taxon>Apiotrichum</taxon>
    </lineage>
</organism>
<feature type="domain" description="Retrovirus-related Pol polyprotein from transposon TNT 1-94-like beta-barrel" evidence="2">
    <location>
        <begin position="466"/>
        <end position="546"/>
    </location>
</feature>
<gene>
    <name evidence="3" type="ORF">EHS24_004293</name>
</gene>
<dbReference type="Pfam" id="PF14223">
    <property type="entry name" value="Retrotran_gag_2"/>
    <property type="match status" value="1"/>
</dbReference>
<evidence type="ECO:0000313" key="4">
    <source>
        <dbReference type="Proteomes" id="UP000279236"/>
    </source>
</evidence>
<dbReference type="GeneID" id="39588836"/>
<feature type="compositionally biased region" description="Basic and acidic residues" evidence="1">
    <location>
        <begin position="369"/>
        <end position="380"/>
    </location>
</feature>
<dbReference type="Proteomes" id="UP000279236">
    <property type="component" value="Unassembled WGS sequence"/>
</dbReference>
<feature type="region of interest" description="Disordered" evidence="1">
    <location>
        <begin position="354"/>
        <end position="419"/>
    </location>
</feature>
<dbReference type="AlphaFoldDB" id="A0A427Y4Q8"/>
<sequence>METTKVFVSAKRNDWADLATSVSKLKGANDYDRWDIALSDYLKGKGAYGHLLGKRREPYRRVDIVDGVDQYVTPDLELGEAPPRGPYLDVDTLREKLGPAISKRYDDLVAKGVVTPTQAIVSTDVSLISRLSAQLSSPKTPSKGSSVLPPMSTLLSKRPEAEDDTIKPADKDLSLSQIETQIEKQVLNNRELATWSDWANNERLARVAILKTIPDDLAIDVREKFSAQDIYEHLKTRFRKENVSRISQIKAKVHSTRLQAGANSVVCNTFFKSFITNYAAMARLQKPYADDEKVSTIIGALPVTYKILIETTWRAQTDKTWDNFTSVFYDFINDLKNTERIPAVESNASLTITKGGKAGQPNAARTKKGKDGKVAKHCDNHPNSTSHDTSECVKGPPQKGDKKKDQKQVDKAPTPAPTSSASIIEIEDAYYDGSSSSMAVKHVPLSSSANMTVECFSSSSSSSFKFLVDTGCTEHIVGDQSILFGVKPVPVPLRVRLGGSRFHLILSTVGSMRIAQDDNTTVIHDVYYSADTTDLTISTKALRRHGWTVDLHNFRIYKGKVIFKTDDSYEGGRPAVDLQVTSSSYAAMTTRRPPSTSASVKPSNAPRTQSIPTLDATQTSAQTPQMPVVAPR</sequence>
<dbReference type="RefSeq" id="XP_028478861.1">
    <property type="nucleotide sequence ID" value="XM_028619889.1"/>
</dbReference>
<dbReference type="Pfam" id="PF22936">
    <property type="entry name" value="Pol_BBD"/>
    <property type="match status" value="1"/>
</dbReference>
<evidence type="ECO:0000256" key="1">
    <source>
        <dbReference type="SAM" id="MobiDB-lite"/>
    </source>
</evidence>
<reference evidence="3 4" key="1">
    <citation type="submission" date="2018-11" db="EMBL/GenBank/DDBJ databases">
        <title>Genome sequence of Apiotrichum porosum DSM 27194.</title>
        <authorList>
            <person name="Aliyu H."/>
            <person name="Gorte O."/>
            <person name="Ochsenreither K."/>
        </authorList>
    </citation>
    <scope>NUCLEOTIDE SEQUENCE [LARGE SCALE GENOMIC DNA]</scope>
    <source>
        <strain evidence="3 4">DSM 27194</strain>
    </source>
</reference>